<feature type="region of interest" description="Disordered" evidence="1">
    <location>
        <begin position="12"/>
        <end position="52"/>
    </location>
</feature>
<evidence type="ECO:0000313" key="2">
    <source>
        <dbReference type="EMBL" id="MPC82450.1"/>
    </source>
</evidence>
<dbReference type="EMBL" id="VSRR010059799">
    <property type="protein sequence ID" value="MPC82450.1"/>
    <property type="molecule type" value="Genomic_DNA"/>
</dbReference>
<dbReference type="Proteomes" id="UP000324222">
    <property type="component" value="Unassembled WGS sequence"/>
</dbReference>
<organism evidence="2 3">
    <name type="scientific">Portunus trituberculatus</name>
    <name type="common">Swimming crab</name>
    <name type="synonym">Neptunus trituberculatus</name>
    <dbReference type="NCBI Taxonomy" id="210409"/>
    <lineage>
        <taxon>Eukaryota</taxon>
        <taxon>Metazoa</taxon>
        <taxon>Ecdysozoa</taxon>
        <taxon>Arthropoda</taxon>
        <taxon>Crustacea</taxon>
        <taxon>Multicrustacea</taxon>
        <taxon>Malacostraca</taxon>
        <taxon>Eumalacostraca</taxon>
        <taxon>Eucarida</taxon>
        <taxon>Decapoda</taxon>
        <taxon>Pleocyemata</taxon>
        <taxon>Brachyura</taxon>
        <taxon>Eubrachyura</taxon>
        <taxon>Portunoidea</taxon>
        <taxon>Portunidae</taxon>
        <taxon>Portuninae</taxon>
        <taxon>Portunus</taxon>
    </lineage>
</organism>
<reference evidence="2 3" key="1">
    <citation type="submission" date="2019-05" db="EMBL/GenBank/DDBJ databases">
        <title>Another draft genome of Portunus trituberculatus and its Hox gene families provides insights of decapod evolution.</title>
        <authorList>
            <person name="Jeong J.-H."/>
            <person name="Song I."/>
            <person name="Kim S."/>
            <person name="Choi T."/>
            <person name="Kim D."/>
            <person name="Ryu S."/>
            <person name="Kim W."/>
        </authorList>
    </citation>
    <scope>NUCLEOTIDE SEQUENCE [LARGE SCALE GENOMIC DNA]</scope>
    <source>
        <tissue evidence="2">Muscle</tissue>
    </source>
</reference>
<evidence type="ECO:0000256" key="1">
    <source>
        <dbReference type="SAM" id="MobiDB-lite"/>
    </source>
</evidence>
<dbReference type="AlphaFoldDB" id="A0A5B7IDI9"/>
<gene>
    <name evidence="2" type="ORF">E2C01_077118</name>
</gene>
<accession>A0A5B7IDI9</accession>
<evidence type="ECO:0000313" key="3">
    <source>
        <dbReference type="Proteomes" id="UP000324222"/>
    </source>
</evidence>
<name>A0A5B7IDI9_PORTR</name>
<protein>
    <submittedName>
        <fullName evidence="2">Uncharacterized protein</fullName>
    </submittedName>
</protein>
<comment type="caution">
    <text evidence="2">The sequence shown here is derived from an EMBL/GenBank/DDBJ whole genome shotgun (WGS) entry which is preliminary data.</text>
</comment>
<sequence>MDSVFASILTVINIQPPPQSRSQSTVTSRPRPYSRPDLPPPTNNKGERPAPASLLAASALSAPAITTPRGLGAPAIPYTTPKAAGPAASTEAQGLLRILRQGDCWAGSSRGRRMGGLLGSSTTASPGSGCLPSHFVVPLPLPRCRGP</sequence>
<keyword evidence="3" id="KW-1185">Reference proteome</keyword>
<proteinExistence type="predicted"/>